<dbReference type="EC" id="5.4.99.61" evidence="6"/>
<keyword evidence="4 6" id="KW-0413">Isomerase</keyword>
<dbReference type="GO" id="GO:0016993">
    <property type="term" value="F:precorrin-8X methylmutase activity"/>
    <property type="evidence" value="ECO:0007669"/>
    <property type="project" value="UniProtKB-EC"/>
</dbReference>
<dbReference type="PANTHER" id="PTHR43588">
    <property type="entry name" value="COBALT-PRECORRIN-8 METHYLMUTASE"/>
    <property type="match status" value="1"/>
</dbReference>
<dbReference type="GO" id="GO:0006355">
    <property type="term" value="P:regulation of DNA-templated transcription"/>
    <property type="evidence" value="ECO:0007669"/>
    <property type="project" value="InterPro"/>
</dbReference>
<reference evidence="6" key="1">
    <citation type="submission" date="2021-05" db="EMBL/GenBank/DDBJ databases">
        <authorList>
            <person name="Pietrasiak N."/>
            <person name="Ward R."/>
            <person name="Stajich J.E."/>
            <person name="Kurbessoian T."/>
        </authorList>
    </citation>
    <scope>NUCLEOTIDE SEQUENCE</scope>
    <source>
        <strain evidence="6">CPER-KK1</strain>
    </source>
</reference>
<sequence length="372" mass="40495">MQNQYLTIKELTEAVGDGITPRMVRHYHASGLLPPAVRSQSNYRLYSQDDVRRLQRIVALKKQGFQLSHIGNLLDADSDTAVDTLTTQLQQQYHLVIQKLGRLRRTASALEGLLGRDRHCQEVQAEALAQLRHLDVESKDASLEDGLDALEQLWDGLDAATDAHPEAFTESLQQLLPDLSDRSEIEVDLLSKLVLATGDVSLVQFVRIGEGAIAASREALKAGCQVIADVPAVGSAIDQTRLAHLGCKLETLIANPHITTAAEAETTFWHHDQWQERLQHLPSGCVLVVGYAPSVLMSVVVAIEKGQLQPALVIGMPIGFSHAPAAKRRLMRSGVPFITIEGSLGGGLLAAVSLNALAESLIEKPDCHCYLK</sequence>
<dbReference type="InterPro" id="IPR036588">
    <property type="entry name" value="CobH/CbiC_sf"/>
</dbReference>
<dbReference type="InterPro" id="IPR003722">
    <property type="entry name" value="Cbl_synth_CobH/CbiC"/>
</dbReference>
<evidence type="ECO:0000256" key="1">
    <source>
        <dbReference type="ARBA" id="ARBA00004953"/>
    </source>
</evidence>
<gene>
    <name evidence="6" type="ORF">KME25_14530</name>
</gene>
<dbReference type="AlphaFoldDB" id="A0A951PL60"/>
<dbReference type="SUPFAM" id="SSF46955">
    <property type="entry name" value="Putative DNA-binding domain"/>
    <property type="match status" value="1"/>
</dbReference>
<accession>A0A951PL60</accession>
<evidence type="ECO:0000256" key="2">
    <source>
        <dbReference type="ARBA" id="ARBA00009774"/>
    </source>
</evidence>
<evidence type="ECO:0000256" key="3">
    <source>
        <dbReference type="ARBA" id="ARBA00022573"/>
    </source>
</evidence>
<dbReference type="SUPFAM" id="SSF63965">
    <property type="entry name" value="Precorrin-8X methylmutase CbiC/CobH"/>
    <property type="match status" value="1"/>
</dbReference>
<keyword evidence="3" id="KW-0169">Cobalamin biosynthesis</keyword>
<dbReference type="Pfam" id="PF02570">
    <property type="entry name" value="CbiC"/>
    <property type="match status" value="1"/>
</dbReference>
<dbReference type="Gene3D" id="3.40.50.10230">
    <property type="entry name" value="Cobalamin biosynthesis CobH/CbiC, precorrin-8X methylmutase"/>
    <property type="match status" value="1"/>
</dbReference>
<dbReference type="Pfam" id="PF13411">
    <property type="entry name" value="MerR_1"/>
    <property type="match status" value="1"/>
</dbReference>
<comment type="caution">
    <text evidence="6">The sequence shown here is derived from an EMBL/GenBank/DDBJ whole genome shotgun (WGS) entry which is preliminary data.</text>
</comment>
<evidence type="ECO:0000313" key="7">
    <source>
        <dbReference type="Proteomes" id="UP000753908"/>
    </source>
</evidence>
<dbReference type="PANTHER" id="PTHR43588:SF1">
    <property type="entry name" value="COBALT-PRECORRIN-8 METHYLMUTASE"/>
    <property type="match status" value="1"/>
</dbReference>
<dbReference type="Gene3D" id="1.10.1660.10">
    <property type="match status" value="1"/>
</dbReference>
<dbReference type="SMART" id="SM00422">
    <property type="entry name" value="HTH_MERR"/>
    <property type="match status" value="1"/>
</dbReference>
<reference evidence="6" key="2">
    <citation type="journal article" date="2022" name="Microbiol. Resour. Announc.">
        <title>Metagenome Sequencing to Explore Phylogenomics of Terrestrial Cyanobacteria.</title>
        <authorList>
            <person name="Ward R.D."/>
            <person name="Stajich J.E."/>
            <person name="Johansen J.R."/>
            <person name="Huntemann M."/>
            <person name="Clum A."/>
            <person name="Foster B."/>
            <person name="Foster B."/>
            <person name="Roux S."/>
            <person name="Palaniappan K."/>
            <person name="Varghese N."/>
            <person name="Mukherjee S."/>
            <person name="Reddy T.B.K."/>
            <person name="Daum C."/>
            <person name="Copeland A."/>
            <person name="Chen I.A."/>
            <person name="Ivanova N.N."/>
            <person name="Kyrpides N.C."/>
            <person name="Shapiro N."/>
            <person name="Eloe-Fadrosh E.A."/>
            <person name="Pietrasiak N."/>
        </authorList>
    </citation>
    <scope>NUCLEOTIDE SEQUENCE</scope>
    <source>
        <strain evidence="6">CPER-KK1</strain>
    </source>
</reference>
<dbReference type="Proteomes" id="UP000753908">
    <property type="component" value="Unassembled WGS sequence"/>
</dbReference>
<dbReference type="GO" id="GO:0009236">
    <property type="term" value="P:cobalamin biosynthetic process"/>
    <property type="evidence" value="ECO:0007669"/>
    <property type="project" value="UniProtKB-KW"/>
</dbReference>
<evidence type="ECO:0000259" key="5">
    <source>
        <dbReference type="PROSITE" id="PS50937"/>
    </source>
</evidence>
<name>A0A951PL60_9CYAN</name>
<feature type="domain" description="HTH merR-type" evidence="5">
    <location>
        <begin position="5"/>
        <end position="76"/>
    </location>
</feature>
<evidence type="ECO:0000313" key="6">
    <source>
        <dbReference type="EMBL" id="MBW4545646.1"/>
    </source>
</evidence>
<dbReference type="PROSITE" id="PS50937">
    <property type="entry name" value="HTH_MERR_2"/>
    <property type="match status" value="1"/>
</dbReference>
<dbReference type="GO" id="GO:0003677">
    <property type="term" value="F:DNA binding"/>
    <property type="evidence" value="ECO:0007669"/>
    <property type="project" value="InterPro"/>
</dbReference>
<evidence type="ECO:0000256" key="4">
    <source>
        <dbReference type="ARBA" id="ARBA00023235"/>
    </source>
</evidence>
<comment type="pathway">
    <text evidence="1">Cofactor biosynthesis; adenosylcobalamin biosynthesis.</text>
</comment>
<comment type="similarity">
    <text evidence="2">Belongs to the CobH/CbiC family.</text>
</comment>
<dbReference type="EMBL" id="JAHHIF010000017">
    <property type="protein sequence ID" value="MBW4545646.1"/>
    <property type="molecule type" value="Genomic_DNA"/>
</dbReference>
<protein>
    <submittedName>
        <fullName evidence="6">Precorrin-8X methylmutase</fullName>
        <ecNumber evidence="6">5.4.99.61</ecNumber>
    </submittedName>
</protein>
<dbReference type="CDD" id="cd01106">
    <property type="entry name" value="HTH_TipAL-Mta"/>
    <property type="match status" value="1"/>
</dbReference>
<proteinExistence type="inferred from homology"/>
<organism evidence="6 7">
    <name type="scientific">Symplocastrum torsivum CPER-KK1</name>
    <dbReference type="NCBI Taxonomy" id="450513"/>
    <lineage>
        <taxon>Bacteria</taxon>
        <taxon>Bacillati</taxon>
        <taxon>Cyanobacteriota</taxon>
        <taxon>Cyanophyceae</taxon>
        <taxon>Oscillatoriophycideae</taxon>
        <taxon>Oscillatoriales</taxon>
        <taxon>Microcoleaceae</taxon>
        <taxon>Symplocastrum</taxon>
    </lineage>
</organism>
<dbReference type="InterPro" id="IPR000551">
    <property type="entry name" value="MerR-type_HTH_dom"/>
</dbReference>
<dbReference type="InterPro" id="IPR009061">
    <property type="entry name" value="DNA-bd_dom_put_sf"/>
</dbReference>